<evidence type="ECO:0000259" key="1">
    <source>
        <dbReference type="Pfam" id="PF10547"/>
    </source>
</evidence>
<evidence type="ECO:0000313" key="2">
    <source>
        <dbReference type="EMBL" id="MEE6041173.1"/>
    </source>
</evidence>
<comment type="caution">
    <text evidence="2">The sequence shown here is derived from an EMBL/GenBank/DDBJ whole genome shotgun (WGS) entry which is preliminary data.</text>
</comment>
<dbReference type="InterPro" id="IPR018875">
    <property type="entry name" value="Antirepressor_Ant_N"/>
</dbReference>
<keyword evidence="3" id="KW-1185">Reference proteome</keyword>
<sequence length="299" mass="34869">MSIQTQLQTIQFYDRTLTTFEQNNVHYVAMKPICENIGLDWKAQYARIKRDEVLSQGMVIITIPSQGGEQQTLCLPIQYLNGWLFGIDVKRVKPEIRETLITYKRECYQALFDYWNKGKSEKVLSINENDTITPEEQRLIQNAVAATHQRTKMSYGEIWARVKNKFAVAKYEQIKRKDHRAVMIYIASMHTMQELPPNSIALDMENFYMLAKAMNYINHSVAAWERLEDLFSDLESHKNYKTALNLGTASNRLAQTLESFIAKHTAFLKNASIREEIENLIFNSPRTEQRPTKTVNYLR</sequence>
<name>A0ABU7QH61_AVIPA</name>
<dbReference type="RefSeq" id="WP_330935083.1">
    <property type="nucleotide sequence ID" value="NZ_CP087589.1"/>
</dbReference>
<organism evidence="2 3">
    <name type="scientific">Avibacterium paragallinarum</name>
    <name type="common">Haemophilus gallinarum</name>
    <dbReference type="NCBI Taxonomy" id="728"/>
    <lineage>
        <taxon>Bacteria</taxon>
        <taxon>Pseudomonadati</taxon>
        <taxon>Pseudomonadota</taxon>
        <taxon>Gammaproteobacteria</taxon>
        <taxon>Pasteurellales</taxon>
        <taxon>Pasteurellaceae</taxon>
        <taxon>Avibacterium</taxon>
    </lineage>
</organism>
<dbReference type="Proteomes" id="UP001347884">
    <property type="component" value="Unassembled WGS sequence"/>
</dbReference>
<protein>
    <recommendedName>
        <fullName evidence="1">Antirepressor protein ant N-terminal domain-containing protein</fullName>
    </recommendedName>
</protein>
<dbReference type="PRINTS" id="PR01994">
    <property type="entry name" value="ANTIREPRESSR"/>
</dbReference>
<reference evidence="2 3" key="1">
    <citation type="journal article" date="2022" name="Front. Microbiol.">
        <title>Commensal bacteria contribute to the growth of multidrug-resistant Avibacterium paragallinarum in chickens.</title>
        <authorList>
            <person name="Zhu J."/>
            <person name="Chen Y."/>
            <person name="Wu Y."/>
            <person name="Wang Y."/>
            <person name="Zhu K."/>
        </authorList>
    </citation>
    <scope>NUCLEOTIDE SEQUENCE [LARGE SCALE GENOMIC DNA]</scope>
    <source>
        <strain evidence="2 3">AV25</strain>
    </source>
</reference>
<dbReference type="Pfam" id="PF10547">
    <property type="entry name" value="P22_AR_N"/>
    <property type="match status" value="1"/>
</dbReference>
<evidence type="ECO:0000313" key="3">
    <source>
        <dbReference type="Proteomes" id="UP001347884"/>
    </source>
</evidence>
<proteinExistence type="predicted"/>
<accession>A0ABU7QH61</accession>
<dbReference type="EMBL" id="JAMDKF010000007">
    <property type="protein sequence ID" value="MEE6041173.1"/>
    <property type="molecule type" value="Genomic_DNA"/>
</dbReference>
<gene>
    <name evidence="2" type="ORF">M5S13_04605</name>
</gene>
<feature type="domain" description="Antirepressor protein ant N-terminal" evidence="1">
    <location>
        <begin position="9"/>
        <end position="120"/>
    </location>
</feature>